<dbReference type="KEGG" id="vg:26630687"/>
<dbReference type="InterPro" id="IPR035405">
    <property type="entry name" value="GP70"/>
</dbReference>
<dbReference type="GeneID" id="26630687"/>
<evidence type="ECO:0000313" key="2">
    <source>
        <dbReference type="Proteomes" id="UP000204421"/>
    </source>
</evidence>
<protein>
    <submittedName>
        <fullName evidence="1">Uncharacterized protein</fullName>
    </submittedName>
</protein>
<sequence>MSVIDLTDISLEIAKPTLLFAHIRERRWLCVYRSVVVKDSDDSYRPVLELAEGLKPVLREEVVDPDMMFGRAEVLKYDLGGTDQLEE</sequence>
<accession>A0A0H4U2A1</accession>
<reference evidence="1 2" key="1">
    <citation type="submission" date="2015-06" db="EMBL/GenBank/DDBJ databases">
        <authorList>
            <person name="Akther S."/>
            <person name="Anaya M."/>
            <person name="Carvajal B."/>
            <person name="Chen Y."/>
            <person name="Estrada B."/>
            <person name="Gedeon F."/>
            <person name="Golebiewska U.P."/>
            <person name="Gu W."/>
            <person name="Hernandez A."/>
            <person name="Islam T."/>
            <person name="Jin Y."/>
            <person name="Jung S.M.I.N."/>
            <person name="Nieves W."/>
            <person name="Patel N."/>
            <person name="Qu S."/>
            <person name="Sookdeo T."/>
            <person name="Tobar N."/>
            <person name="Victor W."/>
            <person name="Serrano M.G."/>
            <person name="Buck G."/>
            <person name="Lee V."/>
            <person name="Wang Y."/>
            <person name="Carvalho R."/>
            <person name="Voegtly L."/>
            <person name="Shi R."/>
            <person name="Duckworth R."/>
            <person name="Johnson A."/>
            <person name="Loviza R."/>
            <person name="Walstead R."/>
            <person name="Shah Z."/>
            <person name="Kiflezghi M."/>
            <person name="Wade K."/>
            <person name="Delesalle V.A."/>
            <person name="Bradley K.W."/>
            <person name="Asai D.J."/>
            <person name="Bowman C.A."/>
            <person name="Russell D.A."/>
            <person name="Pope W.H."/>
            <person name="Jacobs-Sera D."/>
            <person name="Hendrix R.W."/>
            <person name="Hatfull G.F."/>
        </authorList>
    </citation>
    <scope>NUCLEOTIDE SEQUENCE [LARGE SCALE GENOMIC DNA]</scope>
</reference>
<dbReference type="EMBL" id="KT184694">
    <property type="protein sequence ID" value="AKQ07651.1"/>
    <property type="molecule type" value="Genomic_DNA"/>
</dbReference>
<dbReference type="OrthoDB" id="20821at10239"/>
<dbReference type="RefSeq" id="YP_009204173.1">
    <property type="nucleotide sequence ID" value="NC_028860.1"/>
</dbReference>
<dbReference type="Pfam" id="PF17429">
    <property type="entry name" value="GP70"/>
    <property type="match status" value="1"/>
</dbReference>
<gene>
    <name evidence="1" type="ORF">SEA_SMEADLEY_83</name>
</gene>
<proteinExistence type="predicted"/>
<dbReference type="Proteomes" id="UP000204421">
    <property type="component" value="Segment"/>
</dbReference>
<organism evidence="1 2">
    <name type="scientific">Mycobacterium phage Smeadley</name>
    <dbReference type="NCBI Taxonomy" id="1673873"/>
    <lineage>
        <taxon>Viruses</taxon>
        <taxon>Duplodnaviria</taxon>
        <taxon>Heunggongvirae</taxon>
        <taxon>Uroviricota</taxon>
        <taxon>Caudoviricetes</taxon>
        <taxon>Fromanvirus</taxon>
        <taxon>Fromanvirus astro</taxon>
    </lineage>
</organism>
<evidence type="ECO:0000313" key="1">
    <source>
        <dbReference type="EMBL" id="AKQ07651.1"/>
    </source>
</evidence>
<name>A0A0H4U2A1_9CAUD</name>